<evidence type="ECO:0000313" key="1">
    <source>
        <dbReference type="EMBL" id="MBA4452722.1"/>
    </source>
</evidence>
<name>A0AC60VZR4_9ARCH</name>
<dbReference type="EMBL" id="JACEMZ010000039">
    <property type="protein sequence ID" value="MBA4452722.1"/>
    <property type="molecule type" value="Genomic_DNA"/>
</dbReference>
<accession>A0AC60VZR4</accession>
<protein>
    <submittedName>
        <fullName evidence="1">Uncharacterized protein</fullName>
    </submittedName>
</protein>
<proteinExistence type="predicted"/>
<comment type="caution">
    <text evidence="1">The sequence shown here is derived from an EMBL/GenBank/DDBJ whole genome shotgun (WGS) entry which is preliminary data.</text>
</comment>
<gene>
    <name evidence="1" type="ORF">H2B03_06115</name>
</gene>
<sequence>MEDSDIITWSENYYLKWSDFLADPNPSAFEDSSSKIKYHHTWTVKSDMVDRKIFYQIEKIQLSTLFLRHLSWVRDQHSSDNLLNHEQGHFDLAESIRDTIVKNIEDKFREKRFPTRGQNEEQRKQFAREDSGLMITKELEKWNEILSEKRQKYVEETEYGQNIEKQKEYDEKFQKLRKSTM</sequence>
<dbReference type="Proteomes" id="UP000559653">
    <property type="component" value="Unassembled WGS sequence"/>
</dbReference>
<evidence type="ECO:0000313" key="2">
    <source>
        <dbReference type="Proteomes" id="UP000559653"/>
    </source>
</evidence>
<reference evidence="1 2" key="1">
    <citation type="journal article" date="2020" name="Appl. Environ. Microbiol.">
        <title>Genomic Characteristics of a Novel Species of Ammonia-Oxidizing Archaea from the Jiulong River Estuary.</title>
        <authorList>
            <person name="Zou D."/>
            <person name="Wan R."/>
            <person name="Han L."/>
            <person name="Xu M.N."/>
            <person name="Liu Y."/>
            <person name="Liu H."/>
            <person name="Kao S.J."/>
            <person name="Li M."/>
        </authorList>
    </citation>
    <scope>NUCLEOTIDE SEQUENCE [LARGE SCALE GENOMIC DNA]</scope>
    <source>
        <strain evidence="1">W1bin1</strain>
    </source>
</reference>
<organism evidence="1 2">
    <name type="scientific">Candidatus Nitrosomaritimum aestuariumsis</name>
    <dbReference type="NCBI Taxonomy" id="3342354"/>
    <lineage>
        <taxon>Archaea</taxon>
        <taxon>Nitrososphaerota</taxon>
        <taxon>Nitrososphaeria</taxon>
        <taxon>Nitrosopumilales</taxon>
        <taxon>Nitrosopumilaceae</taxon>
        <taxon>Candidatus Nitrosomaritimum</taxon>
    </lineage>
</organism>